<organism evidence="7 8">
    <name type="scientific">Sutcliffiella cohnii</name>
    <dbReference type="NCBI Taxonomy" id="33932"/>
    <lineage>
        <taxon>Bacteria</taxon>
        <taxon>Bacillati</taxon>
        <taxon>Bacillota</taxon>
        <taxon>Bacilli</taxon>
        <taxon>Bacillales</taxon>
        <taxon>Bacillaceae</taxon>
        <taxon>Sutcliffiella</taxon>
    </lineage>
</organism>
<dbReference type="PANTHER" id="PTHR42960:SF1">
    <property type="entry name" value="YCF46 PROTEIN"/>
    <property type="match status" value="1"/>
</dbReference>
<evidence type="ECO:0000313" key="8">
    <source>
        <dbReference type="Proteomes" id="UP000215224"/>
    </source>
</evidence>
<evidence type="ECO:0000256" key="3">
    <source>
        <dbReference type="ARBA" id="ARBA00038088"/>
    </source>
</evidence>
<dbReference type="GO" id="GO:0005524">
    <property type="term" value="F:ATP binding"/>
    <property type="evidence" value="ECO:0007669"/>
    <property type="project" value="UniProtKB-KW"/>
</dbReference>
<dbReference type="Gene3D" id="1.10.8.60">
    <property type="match status" value="1"/>
</dbReference>
<dbReference type="STRING" id="1314751.GCA_001591425_00025"/>
<dbReference type="KEGG" id="bcoh:BC6307_06295"/>
<protein>
    <recommendedName>
        <fullName evidence="4">Uncharacterized AAA domain-containing protein ycf46</fullName>
    </recommendedName>
</protein>
<dbReference type="Gene3D" id="3.40.50.300">
    <property type="entry name" value="P-loop containing nucleotide triphosphate hydrolases"/>
    <property type="match status" value="1"/>
</dbReference>
<evidence type="ECO:0000259" key="6">
    <source>
        <dbReference type="SMART" id="SM00382"/>
    </source>
</evidence>
<dbReference type="AlphaFoldDB" id="A0A223KNA5"/>
<dbReference type="Proteomes" id="UP000215224">
    <property type="component" value="Chromosome"/>
</dbReference>
<sequence length="551" mass="62419">MKENFSVLLANYLRARFSFLSITTWEEDRLIRDIKEVCYNPELIKTTRKVYTWSVTEGLVDEDGKGKHNTKQPLPALDQIEKTEEPSVFILKDFHIYLGGENRNPDFNIVRRIRDLVSVLVNSPVPKNVIFVAPTFSIPLELQKDIIIVDYGLPTYDEIKKVLHQMIEVNKNNSRIQINLNDEEEEKLIKAALGLTIQEAENAFALSMVHDGKLDINTVGHVLAEKQQIIKKNGLLEYIPQDPSMEDIGGLENIKRWLRKRDNSWLESASEYGLPAPKGLLITGVPGCGKSLIAKSVSSLWKLPLLKLDMGKIFSGLVGSSEENMRKAIETAEAISPSILWIDEIEKGLGGTNSSGDSGTSTRIFGTLLTWMQEKTKPVFLVATANNIRALPPELLRKGRFDEIFFVDLPTHKERKEIFKIHIEKRLKSDKVKGNFQLRDETYEKLANVSEGFIGAEIEQAVISGLFEAYSEKRSINEEDILKAIERTVPLSITQSEQIRSIREWANVRAVAATLQDDRADYSHVVEQEEPKEIPGDEDIYRSRGGRTLDF</sequence>
<comment type="similarity">
    <text evidence="3">Belongs to the AAA ATPase family. Highly divergent.</text>
</comment>
<keyword evidence="1" id="KW-0547">Nucleotide-binding</keyword>
<keyword evidence="8" id="KW-1185">Reference proteome</keyword>
<gene>
    <name evidence="7" type="ORF">BC6307_06295</name>
</gene>
<dbReference type="SMART" id="SM00382">
    <property type="entry name" value="AAA"/>
    <property type="match status" value="1"/>
</dbReference>
<feature type="region of interest" description="Disordered" evidence="5">
    <location>
        <begin position="530"/>
        <end position="551"/>
    </location>
</feature>
<dbReference type="SUPFAM" id="SSF52540">
    <property type="entry name" value="P-loop containing nucleoside triphosphate hydrolases"/>
    <property type="match status" value="1"/>
</dbReference>
<dbReference type="InterPro" id="IPR003593">
    <property type="entry name" value="AAA+_ATPase"/>
</dbReference>
<feature type="domain" description="AAA+ ATPase" evidence="6">
    <location>
        <begin position="276"/>
        <end position="411"/>
    </location>
</feature>
<evidence type="ECO:0000256" key="4">
    <source>
        <dbReference type="ARBA" id="ARBA00040480"/>
    </source>
</evidence>
<evidence type="ECO:0000256" key="2">
    <source>
        <dbReference type="ARBA" id="ARBA00022840"/>
    </source>
</evidence>
<evidence type="ECO:0000256" key="1">
    <source>
        <dbReference type="ARBA" id="ARBA00022741"/>
    </source>
</evidence>
<dbReference type="InterPro" id="IPR003959">
    <property type="entry name" value="ATPase_AAA_core"/>
</dbReference>
<dbReference type="PANTHER" id="PTHR42960">
    <property type="entry name" value="YCF46 PROTEIN"/>
    <property type="match status" value="1"/>
</dbReference>
<dbReference type="CDD" id="cd19507">
    <property type="entry name" value="RecA-like_Ycf46-like"/>
    <property type="match status" value="1"/>
</dbReference>
<keyword evidence="2" id="KW-0067">ATP-binding</keyword>
<evidence type="ECO:0000313" key="7">
    <source>
        <dbReference type="EMBL" id="AST90919.1"/>
    </source>
</evidence>
<reference evidence="7 8" key="1">
    <citation type="submission" date="2016-12" db="EMBL/GenBank/DDBJ databases">
        <title>The whole genome sequencing and assembly of Bacillus cohnii DSM 6307T strain.</title>
        <authorList>
            <person name="Lee Y.-J."/>
            <person name="Yi H."/>
            <person name="Bahn Y.-S."/>
            <person name="Kim J.F."/>
            <person name="Lee D.-W."/>
        </authorList>
    </citation>
    <scope>NUCLEOTIDE SEQUENCE [LARGE SCALE GENOMIC DNA]</scope>
    <source>
        <strain evidence="7 8">DSM 6307</strain>
    </source>
</reference>
<dbReference type="Pfam" id="PF00004">
    <property type="entry name" value="AAA"/>
    <property type="match status" value="1"/>
</dbReference>
<dbReference type="EMBL" id="CP018866">
    <property type="protein sequence ID" value="AST90919.1"/>
    <property type="molecule type" value="Genomic_DNA"/>
</dbReference>
<proteinExistence type="inferred from homology"/>
<dbReference type="InterPro" id="IPR052381">
    <property type="entry name" value="AAA_domain_protein"/>
</dbReference>
<name>A0A223KNA5_9BACI</name>
<dbReference type="InterPro" id="IPR027417">
    <property type="entry name" value="P-loop_NTPase"/>
</dbReference>
<accession>A0A223KNA5</accession>
<dbReference type="GO" id="GO:0016887">
    <property type="term" value="F:ATP hydrolysis activity"/>
    <property type="evidence" value="ECO:0007669"/>
    <property type="project" value="InterPro"/>
</dbReference>
<evidence type="ECO:0000256" key="5">
    <source>
        <dbReference type="SAM" id="MobiDB-lite"/>
    </source>
</evidence>
<dbReference type="RefSeq" id="WP_066410666.1">
    <property type="nucleotide sequence ID" value="NZ_CP018866.1"/>
</dbReference>